<dbReference type="AlphaFoldDB" id="A0A842HT35"/>
<dbReference type="Pfam" id="PF00583">
    <property type="entry name" value="Acetyltransf_1"/>
    <property type="match status" value="1"/>
</dbReference>
<proteinExistence type="predicted"/>
<name>A0A842HT35_9SPHN</name>
<feature type="domain" description="N-acetyltransferase" evidence="1">
    <location>
        <begin position="1"/>
        <end position="156"/>
    </location>
</feature>
<dbReference type="GO" id="GO:0016747">
    <property type="term" value="F:acyltransferase activity, transferring groups other than amino-acyl groups"/>
    <property type="evidence" value="ECO:0007669"/>
    <property type="project" value="InterPro"/>
</dbReference>
<protein>
    <submittedName>
        <fullName evidence="2">GNAT family N-acetyltransferase</fullName>
    </submittedName>
</protein>
<keyword evidence="2" id="KW-0808">Transferase</keyword>
<organism evidence="2 3">
    <name type="scientific">Parasphingopyxis marina</name>
    <dbReference type="NCBI Taxonomy" id="2761622"/>
    <lineage>
        <taxon>Bacteria</taxon>
        <taxon>Pseudomonadati</taxon>
        <taxon>Pseudomonadota</taxon>
        <taxon>Alphaproteobacteria</taxon>
        <taxon>Sphingomonadales</taxon>
        <taxon>Sphingomonadaceae</taxon>
        <taxon>Parasphingopyxis</taxon>
    </lineage>
</organism>
<dbReference type="Proteomes" id="UP000564378">
    <property type="component" value="Unassembled WGS sequence"/>
</dbReference>
<dbReference type="EMBL" id="JACJVJ010000001">
    <property type="protein sequence ID" value="MBC2776246.1"/>
    <property type="molecule type" value="Genomic_DNA"/>
</dbReference>
<dbReference type="InterPro" id="IPR016181">
    <property type="entry name" value="Acyl_CoA_acyltransferase"/>
</dbReference>
<dbReference type="CDD" id="cd04301">
    <property type="entry name" value="NAT_SF"/>
    <property type="match status" value="1"/>
</dbReference>
<dbReference type="PROSITE" id="PS51186">
    <property type="entry name" value="GNAT"/>
    <property type="match status" value="1"/>
</dbReference>
<comment type="caution">
    <text evidence="2">The sequence shown here is derived from an EMBL/GenBank/DDBJ whole genome shotgun (WGS) entry which is preliminary data.</text>
</comment>
<evidence type="ECO:0000259" key="1">
    <source>
        <dbReference type="PROSITE" id="PS51186"/>
    </source>
</evidence>
<dbReference type="SUPFAM" id="SSF55729">
    <property type="entry name" value="Acyl-CoA N-acyltransferases (Nat)"/>
    <property type="match status" value="1"/>
</dbReference>
<accession>A0A842HT35</accession>
<keyword evidence="3" id="KW-1185">Reference proteome</keyword>
<dbReference type="InterPro" id="IPR052777">
    <property type="entry name" value="Acetyltransferase_Enz"/>
</dbReference>
<dbReference type="PANTHER" id="PTHR43305">
    <property type="entry name" value="FAMILY N-ACETYLTRANSFERASE, PUTATIVE (AFU_ORTHOLOGUE AFUA_2G01380)-RELATED"/>
    <property type="match status" value="1"/>
</dbReference>
<gene>
    <name evidence="2" type="ORF">H6P80_01300</name>
</gene>
<reference evidence="2 3" key="1">
    <citation type="submission" date="2020-08" db="EMBL/GenBank/DDBJ databases">
        <title>Draft genome sequence of Parasphingopyxis sp. GrpM-11.</title>
        <authorList>
            <person name="Oh J."/>
            <person name="Roh D.-H."/>
        </authorList>
    </citation>
    <scope>NUCLEOTIDE SEQUENCE [LARGE SCALE GENOMIC DNA]</scope>
    <source>
        <strain evidence="2 3">GrpM-11</strain>
    </source>
</reference>
<sequence>MRIRTAETPSDIATIAELFRAYAASLDVDLDYQDFASELAGLPGAYSRPRGALLLAETEAGTPSGCAALRPLRDEGCCEMKRLYVVPESRGTGLGRNLMAHIVETARTIGYREMRLDTLSSMVAAQAMYRDAGFKPCEPYYAGAPPGTVFLSLRLGGTADA</sequence>
<evidence type="ECO:0000313" key="3">
    <source>
        <dbReference type="Proteomes" id="UP000564378"/>
    </source>
</evidence>
<dbReference type="Gene3D" id="3.40.630.30">
    <property type="match status" value="1"/>
</dbReference>
<dbReference type="InterPro" id="IPR000182">
    <property type="entry name" value="GNAT_dom"/>
</dbReference>
<evidence type="ECO:0000313" key="2">
    <source>
        <dbReference type="EMBL" id="MBC2776246.1"/>
    </source>
</evidence>
<dbReference type="PANTHER" id="PTHR43305:SF1">
    <property type="entry name" value="FAMILY N-ACETYLTRANSFERASE, PUTATIVE (AFU_ORTHOLOGUE AFUA_2G01380)-RELATED"/>
    <property type="match status" value="1"/>
</dbReference>